<comment type="caution">
    <text evidence="1">The sequence shown here is derived from an EMBL/GenBank/DDBJ whole genome shotgun (WGS) entry which is preliminary data.</text>
</comment>
<dbReference type="EMBL" id="BDIP01005755">
    <property type="protein sequence ID" value="GIQ90094.1"/>
    <property type="molecule type" value="Genomic_DNA"/>
</dbReference>
<organism evidence="1 2">
    <name type="scientific">Kipferlia bialata</name>
    <dbReference type="NCBI Taxonomy" id="797122"/>
    <lineage>
        <taxon>Eukaryota</taxon>
        <taxon>Metamonada</taxon>
        <taxon>Carpediemonas-like organisms</taxon>
        <taxon>Kipferlia</taxon>
    </lineage>
</organism>
<dbReference type="Proteomes" id="UP000265618">
    <property type="component" value="Unassembled WGS sequence"/>
</dbReference>
<proteinExistence type="predicted"/>
<reference evidence="1 2" key="1">
    <citation type="journal article" date="2018" name="PLoS ONE">
        <title>The draft genome of Kipferlia bialata reveals reductive genome evolution in fornicate parasites.</title>
        <authorList>
            <person name="Tanifuji G."/>
            <person name="Takabayashi S."/>
            <person name="Kume K."/>
            <person name="Takagi M."/>
            <person name="Nakayama T."/>
            <person name="Kamikawa R."/>
            <person name="Inagaki Y."/>
            <person name="Hashimoto T."/>
        </authorList>
    </citation>
    <scope>NUCLEOTIDE SEQUENCE [LARGE SCALE GENOMIC DNA]</scope>
    <source>
        <strain evidence="1">NY0173</strain>
    </source>
</reference>
<dbReference type="AlphaFoldDB" id="A0A9K3D9Z0"/>
<keyword evidence="2" id="KW-1185">Reference proteome</keyword>
<sequence>QGLPSATDMNGNYVYYMPYYKGAFMFGDNSSGQITRTSGKGTWFMWGMGTNTLNPDLSSASLGQTWAEVDLEGVPIWMMTTYEVNDLMYAAGVEMVADVFGHHDSIRTPDGRTLIMGGYSVTDMSIPKEEFGILDWRANNAERALPLSVERAEEVAEQHWDFVLEFGADHSLTKAWKVGGACVCMVHVCVWCMCVYGVDKAYSVFKHHVRGYPQVLSRECSC</sequence>
<evidence type="ECO:0000313" key="2">
    <source>
        <dbReference type="Proteomes" id="UP000265618"/>
    </source>
</evidence>
<evidence type="ECO:0000313" key="1">
    <source>
        <dbReference type="EMBL" id="GIQ90094.1"/>
    </source>
</evidence>
<protein>
    <submittedName>
        <fullName evidence="1">Uncharacterized protein</fullName>
    </submittedName>
</protein>
<accession>A0A9K3D9Z0</accession>
<feature type="non-terminal residue" evidence="1">
    <location>
        <position position="1"/>
    </location>
</feature>
<name>A0A9K3D9Z0_9EUKA</name>
<gene>
    <name evidence="1" type="ORF">KIPB_012752</name>
</gene>